<dbReference type="Gene3D" id="1.20.1440.110">
    <property type="entry name" value="acylaminoacyl peptidase"/>
    <property type="match status" value="1"/>
</dbReference>
<dbReference type="Proteomes" id="UP000075420">
    <property type="component" value="Unassembled WGS sequence"/>
</dbReference>
<dbReference type="InterPro" id="IPR006311">
    <property type="entry name" value="TAT_signal"/>
</dbReference>
<comment type="caution">
    <text evidence="3">The sequence shown here is derived from an EMBL/GenBank/DDBJ whole genome shotgun (WGS) entry which is preliminary data.</text>
</comment>
<feature type="domain" description="AB hydrolase-1" evidence="2">
    <location>
        <begin position="203"/>
        <end position="405"/>
    </location>
</feature>
<dbReference type="PROSITE" id="PS51318">
    <property type="entry name" value="TAT"/>
    <property type="match status" value="1"/>
</dbReference>
<evidence type="ECO:0000313" key="3">
    <source>
        <dbReference type="EMBL" id="KYF58048.1"/>
    </source>
</evidence>
<accession>A0A150PRJ6</accession>
<dbReference type="SUPFAM" id="SSF53474">
    <property type="entry name" value="alpha/beta-Hydrolases"/>
    <property type="match status" value="1"/>
</dbReference>
<evidence type="ECO:0000256" key="1">
    <source>
        <dbReference type="ARBA" id="ARBA00038115"/>
    </source>
</evidence>
<dbReference type="AlphaFoldDB" id="A0A150PRJ6"/>
<sequence length="450" mass="49635">MMDRRRFLTHAGVAGGAAALGFAAGGRGLDDEVASARFHGDDVLGQGQAAGVWYRYKFIGQPVMDAQIVFWLGLASMGLTDVGEVLDTATRIRPGDERSWFEQWLATAERVRGYGEEAEARGHTRSAASHFLRAGAYYRAGLMRYADRADPRLVEATIAGLDLHGRALRMRGYDSRQVDIPYERGVLYGRIHHAPGVERAPVIVLHQGFHAWPEDTMWVVDGALQRGYHVLSFHGPGQGASLRLHGHPFRPDWEVPVGRVLDFAERDERVDPGGLVLMGLSFGGYLAPRAASRERRLRALVADPGVVSWRDAMLRHFASIPGLLALHERGPAAFDRAIDAASVALPDARWYFDDATWKHGVSTPHELIDELRRYDNSDGVASIRCETLIMEGSAEDATPGESARLHGALTCPKHMMVFDASTASQVHCQGGNQLLAQARLFDWLDERMAR</sequence>
<dbReference type="EMBL" id="JELY01000802">
    <property type="protein sequence ID" value="KYF58048.1"/>
    <property type="molecule type" value="Genomic_DNA"/>
</dbReference>
<dbReference type="InterPro" id="IPR029058">
    <property type="entry name" value="AB_hydrolase_fold"/>
</dbReference>
<dbReference type="InterPro" id="IPR000073">
    <property type="entry name" value="AB_hydrolase_1"/>
</dbReference>
<dbReference type="PANTHER" id="PTHR22946:SF12">
    <property type="entry name" value="CONIDIAL PIGMENT BIOSYNTHESIS PROTEIN AYG1 (AFU_ORTHOLOGUE AFUA_2G17550)"/>
    <property type="match status" value="1"/>
</dbReference>
<name>A0A150PRJ6_SORCE</name>
<organism evidence="3 4">
    <name type="scientific">Sorangium cellulosum</name>
    <name type="common">Polyangium cellulosum</name>
    <dbReference type="NCBI Taxonomy" id="56"/>
    <lineage>
        <taxon>Bacteria</taxon>
        <taxon>Pseudomonadati</taxon>
        <taxon>Myxococcota</taxon>
        <taxon>Polyangia</taxon>
        <taxon>Polyangiales</taxon>
        <taxon>Polyangiaceae</taxon>
        <taxon>Sorangium</taxon>
    </lineage>
</organism>
<evidence type="ECO:0000313" key="4">
    <source>
        <dbReference type="Proteomes" id="UP000075420"/>
    </source>
</evidence>
<dbReference type="Pfam" id="PF12697">
    <property type="entry name" value="Abhydrolase_6"/>
    <property type="match status" value="1"/>
</dbReference>
<proteinExistence type="inferred from homology"/>
<dbReference type="PANTHER" id="PTHR22946">
    <property type="entry name" value="DIENELACTONE HYDROLASE DOMAIN-CONTAINING PROTEIN-RELATED"/>
    <property type="match status" value="1"/>
</dbReference>
<dbReference type="Gene3D" id="3.40.50.1820">
    <property type="entry name" value="alpha/beta hydrolase"/>
    <property type="match status" value="1"/>
</dbReference>
<comment type="similarity">
    <text evidence="1">Belongs to the AB hydrolase superfamily. FUS2 hydrolase family.</text>
</comment>
<reference evidence="3 4" key="1">
    <citation type="submission" date="2014-02" db="EMBL/GenBank/DDBJ databases">
        <title>The small core and large imbalanced accessory genome model reveals a collaborative survival strategy of Sorangium cellulosum strains in nature.</title>
        <authorList>
            <person name="Han K."/>
            <person name="Peng R."/>
            <person name="Blom J."/>
            <person name="Li Y.-Z."/>
        </authorList>
    </citation>
    <scope>NUCLEOTIDE SEQUENCE [LARGE SCALE GENOMIC DNA]</scope>
    <source>
        <strain evidence="3 4">So0157-25</strain>
    </source>
</reference>
<protein>
    <recommendedName>
        <fullName evidence="2">AB hydrolase-1 domain-containing protein</fullName>
    </recommendedName>
</protein>
<evidence type="ECO:0000259" key="2">
    <source>
        <dbReference type="Pfam" id="PF12697"/>
    </source>
</evidence>
<gene>
    <name evidence="3" type="ORF">BE08_17615</name>
</gene>
<dbReference type="InterPro" id="IPR050261">
    <property type="entry name" value="FrsA_esterase"/>
</dbReference>